<dbReference type="EMBL" id="CP051167">
    <property type="protein sequence ID" value="QIZ71768.1"/>
    <property type="molecule type" value="Genomic_DNA"/>
</dbReference>
<dbReference type="AlphaFoldDB" id="A0A6H1TYS6"/>
<dbReference type="PROSITE" id="PS50894">
    <property type="entry name" value="HPT"/>
    <property type="match status" value="1"/>
</dbReference>
<dbReference type="InterPro" id="IPR008207">
    <property type="entry name" value="Sig_transdc_His_kin_Hpt_dom"/>
</dbReference>
<dbReference type="CDD" id="cd00088">
    <property type="entry name" value="HPT"/>
    <property type="match status" value="1"/>
</dbReference>
<gene>
    <name evidence="3" type="ORF">HCG48_15200</name>
</gene>
<dbReference type="KEGG" id="oxy:HCG48_15200"/>
<sequence length="110" mass="12129">MFDFERLEEISGGDLEFQREILEAFLEDSRETLVRVRQSWQSQDAGAIADGAHQIKGSSSNVGASSIQKIALELESQAKQGNLTDTLACIEGLEEQLDGVSLFIRERLSA</sequence>
<evidence type="ECO:0000256" key="1">
    <source>
        <dbReference type="PROSITE-ProRule" id="PRU00110"/>
    </source>
</evidence>
<reference evidence="3 4" key="1">
    <citation type="submission" date="2020-04" db="EMBL/GenBank/DDBJ databases">
        <authorList>
            <person name="Basu S."/>
            <person name="Maruthanayagam V."/>
            <person name="Chakraborty S."/>
            <person name="Pramanik A."/>
            <person name="Mukherjee J."/>
            <person name="Brink B."/>
        </authorList>
    </citation>
    <scope>NUCLEOTIDE SEQUENCE [LARGE SCALE GENOMIC DNA]</scope>
    <source>
        <strain evidence="3 4">AP17</strain>
    </source>
</reference>
<dbReference type="InterPro" id="IPR036641">
    <property type="entry name" value="HPT_dom_sf"/>
</dbReference>
<evidence type="ECO:0000313" key="3">
    <source>
        <dbReference type="EMBL" id="QIZ71768.1"/>
    </source>
</evidence>
<name>A0A6H1TYS6_9CYAN</name>
<dbReference type="SUPFAM" id="SSF47226">
    <property type="entry name" value="Histidine-containing phosphotransfer domain, HPT domain"/>
    <property type="match status" value="1"/>
</dbReference>
<accession>A0A6H1TYS6</accession>
<dbReference type="Gene3D" id="1.20.120.160">
    <property type="entry name" value="HPT domain"/>
    <property type="match status" value="1"/>
</dbReference>
<evidence type="ECO:0000313" key="4">
    <source>
        <dbReference type="Proteomes" id="UP000500857"/>
    </source>
</evidence>
<protein>
    <submittedName>
        <fullName evidence="3">Hpt domain-containing protein</fullName>
    </submittedName>
</protein>
<dbReference type="SMART" id="SM00073">
    <property type="entry name" value="HPT"/>
    <property type="match status" value="1"/>
</dbReference>
<dbReference type="RefSeq" id="WP_168569920.1">
    <property type="nucleotide sequence ID" value="NZ_CP051167.1"/>
</dbReference>
<dbReference type="GO" id="GO:0000160">
    <property type="term" value="P:phosphorelay signal transduction system"/>
    <property type="evidence" value="ECO:0007669"/>
    <property type="project" value="InterPro"/>
</dbReference>
<dbReference type="Pfam" id="PF01627">
    <property type="entry name" value="Hpt"/>
    <property type="match status" value="1"/>
</dbReference>
<keyword evidence="4" id="KW-1185">Reference proteome</keyword>
<proteinExistence type="predicted"/>
<evidence type="ECO:0000259" key="2">
    <source>
        <dbReference type="PROSITE" id="PS50894"/>
    </source>
</evidence>
<feature type="domain" description="HPt" evidence="2">
    <location>
        <begin position="14"/>
        <end position="110"/>
    </location>
</feature>
<feature type="modified residue" description="Phosphohistidine" evidence="1">
    <location>
        <position position="53"/>
    </location>
</feature>
<dbReference type="Proteomes" id="UP000500857">
    <property type="component" value="Chromosome"/>
</dbReference>
<keyword evidence="1" id="KW-0597">Phosphoprotein</keyword>
<organism evidence="3 4">
    <name type="scientific">Oxynema aestuarii AP17</name>
    <dbReference type="NCBI Taxonomy" id="2064643"/>
    <lineage>
        <taxon>Bacteria</taxon>
        <taxon>Bacillati</taxon>
        <taxon>Cyanobacteriota</taxon>
        <taxon>Cyanophyceae</taxon>
        <taxon>Oscillatoriophycideae</taxon>
        <taxon>Oscillatoriales</taxon>
        <taxon>Oscillatoriaceae</taxon>
        <taxon>Oxynema</taxon>
        <taxon>Oxynema aestuarii</taxon>
    </lineage>
</organism>